<comment type="caution">
    <text evidence="3">The sequence shown here is derived from an EMBL/GenBank/DDBJ whole genome shotgun (WGS) entry which is preliminary data.</text>
</comment>
<evidence type="ECO:0000313" key="3">
    <source>
        <dbReference type="EMBL" id="GIH05273.1"/>
    </source>
</evidence>
<dbReference type="SUPFAM" id="SSF53041">
    <property type="entry name" value="Resolvase-like"/>
    <property type="match status" value="1"/>
</dbReference>
<dbReference type="Pfam" id="PF00239">
    <property type="entry name" value="Resolvase"/>
    <property type="match status" value="1"/>
</dbReference>
<dbReference type="PANTHER" id="PTHR30461">
    <property type="entry name" value="DNA-INVERTASE FROM LAMBDOID PROPHAGE"/>
    <property type="match status" value="1"/>
</dbReference>
<keyword evidence="4" id="KW-1185">Reference proteome</keyword>
<feature type="domain" description="Recombinase" evidence="2">
    <location>
        <begin position="199"/>
        <end position="360"/>
    </location>
</feature>
<reference evidence="3" key="1">
    <citation type="submission" date="2021-01" db="EMBL/GenBank/DDBJ databases">
        <title>Whole genome shotgun sequence of Rhizocola hellebori NBRC 109834.</title>
        <authorList>
            <person name="Komaki H."/>
            <person name="Tamura T."/>
        </authorList>
    </citation>
    <scope>NUCLEOTIDE SEQUENCE</scope>
    <source>
        <strain evidence="3">NBRC 109834</strain>
    </source>
</reference>
<sequence>MPPLPRNGSDLLGSWITRADRKADWSLRHNGAAVSAGIRFAFYGRMSTDRFQDFATSAGWQRAMAEDLINGHGTIVAEYIDQGFTRSRGWARRPQAAQLLTAMREPSRGFDAIVVGEFERAFCGDQLIQLAPMFERYGVAVWLPELGGPVDIRDPMHLSLLKLLGVHAKREVQRARFRVKAAMQFQVAEQGRAVGGRPPYGYMIVNGGPHPNRAHARWGRRLHRYAPDPVTAPWVSWMFAQRLAGWSVAAITVSLNEQHIPCPSAHDPDRNPHRSGTAWTLRTVASILGNPRYTGRQVWNRQHTDHGSLDQADDPLGHAEVYRWSKVQQWTISHDVVHEPLVSEADFITAQAIHSTTTITHEFTMTGLFSCEPCGRRLEPHWSHGRPAHRCRHGRTSSRHRWTSPIKNIYAREDQAMIFLARADIATADLIAILENHQTAIWCDHHLWRLEIDGSIVLEQKPPRMAPIPKQRPARHNAETPPGNRMASIEVVGK</sequence>
<dbReference type="Pfam" id="PF07508">
    <property type="entry name" value="Recombinase"/>
    <property type="match status" value="1"/>
</dbReference>
<dbReference type="PANTHER" id="PTHR30461:SF23">
    <property type="entry name" value="DNA RECOMBINASE-RELATED"/>
    <property type="match status" value="1"/>
</dbReference>
<organism evidence="3 4">
    <name type="scientific">Rhizocola hellebori</name>
    <dbReference type="NCBI Taxonomy" id="1392758"/>
    <lineage>
        <taxon>Bacteria</taxon>
        <taxon>Bacillati</taxon>
        <taxon>Actinomycetota</taxon>
        <taxon>Actinomycetes</taxon>
        <taxon>Micromonosporales</taxon>
        <taxon>Micromonosporaceae</taxon>
        <taxon>Rhizocola</taxon>
    </lineage>
</organism>
<accession>A0A8J3Q8Q7</accession>
<evidence type="ECO:0000256" key="1">
    <source>
        <dbReference type="SAM" id="MobiDB-lite"/>
    </source>
</evidence>
<feature type="region of interest" description="Disordered" evidence="1">
    <location>
        <begin position="465"/>
        <end position="494"/>
    </location>
</feature>
<evidence type="ECO:0000313" key="4">
    <source>
        <dbReference type="Proteomes" id="UP000612899"/>
    </source>
</evidence>
<gene>
    <name evidence="3" type="ORF">Rhe02_33400</name>
</gene>
<dbReference type="Gene3D" id="3.90.1750.20">
    <property type="entry name" value="Putative Large Serine Recombinase, Chain B, Domain 2"/>
    <property type="match status" value="1"/>
</dbReference>
<dbReference type="InterPro" id="IPR006119">
    <property type="entry name" value="Resolv_N"/>
</dbReference>
<dbReference type="GO" id="GO:0000150">
    <property type="term" value="F:DNA strand exchange activity"/>
    <property type="evidence" value="ECO:0007669"/>
    <property type="project" value="InterPro"/>
</dbReference>
<dbReference type="InterPro" id="IPR036162">
    <property type="entry name" value="Resolvase-like_N_sf"/>
</dbReference>
<dbReference type="InterPro" id="IPR011109">
    <property type="entry name" value="DNA_bind_recombinase_dom"/>
</dbReference>
<dbReference type="AlphaFoldDB" id="A0A8J3Q8Q7"/>
<name>A0A8J3Q8Q7_9ACTN</name>
<dbReference type="EMBL" id="BONY01000017">
    <property type="protein sequence ID" value="GIH05273.1"/>
    <property type="molecule type" value="Genomic_DNA"/>
</dbReference>
<dbReference type="Gene3D" id="3.40.50.1390">
    <property type="entry name" value="Resolvase, N-terminal catalytic domain"/>
    <property type="match status" value="1"/>
</dbReference>
<dbReference type="Proteomes" id="UP000612899">
    <property type="component" value="Unassembled WGS sequence"/>
</dbReference>
<protein>
    <recommendedName>
        <fullName evidence="2">Recombinase domain-containing protein</fullName>
    </recommendedName>
</protein>
<dbReference type="GO" id="GO:0003677">
    <property type="term" value="F:DNA binding"/>
    <property type="evidence" value="ECO:0007669"/>
    <property type="project" value="InterPro"/>
</dbReference>
<dbReference type="RefSeq" id="WP_203909127.1">
    <property type="nucleotide sequence ID" value="NZ_BONY01000017.1"/>
</dbReference>
<proteinExistence type="predicted"/>
<dbReference type="SMART" id="SM00857">
    <property type="entry name" value="Resolvase"/>
    <property type="match status" value="1"/>
</dbReference>
<evidence type="ECO:0000259" key="2">
    <source>
        <dbReference type="PROSITE" id="PS51737"/>
    </source>
</evidence>
<dbReference type="PROSITE" id="PS51737">
    <property type="entry name" value="RECOMBINASE_DNA_BIND"/>
    <property type="match status" value="1"/>
</dbReference>
<dbReference type="InterPro" id="IPR038109">
    <property type="entry name" value="DNA_bind_recomb_sf"/>
</dbReference>
<dbReference type="InterPro" id="IPR050639">
    <property type="entry name" value="SSR_resolvase"/>
</dbReference>